<dbReference type="InterPro" id="IPR036748">
    <property type="entry name" value="MTH938-like_sf"/>
</dbReference>
<dbReference type="CDD" id="cd00248">
    <property type="entry name" value="Mth938-like"/>
    <property type="match status" value="1"/>
</dbReference>
<reference evidence="1 2" key="1">
    <citation type="submission" date="2018-08" db="EMBL/GenBank/DDBJ databases">
        <title>Genomic Encyclopedia of Archaeal and Bacterial Type Strains, Phase II (KMG-II): from individual species to whole genera.</title>
        <authorList>
            <person name="Goeker M."/>
        </authorList>
    </citation>
    <scope>NUCLEOTIDE SEQUENCE [LARGE SCALE GENOMIC DNA]</scope>
    <source>
        <strain evidence="1 2">DSM 5002</strain>
    </source>
</reference>
<accession>A0A397Q3L8</accession>
<evidence type="ECO:0008006" key="3">
    <source>
        <dbReference type="Google" id="ProtNLM"/>
    </source>
</evidence>
<dbReference type="SUPFAM" id="SSF64076">
    <property type="entry name" value="MTH938-like"/>
    <property type="match status" value="1"/>
</dbReference>
<evidence type="ECO:0000313" key="2">
    <source>
        <dbReference type="Proteomes" id="UP000266273"/>
    </source>
</evidence>
<organism evidence="1 2">
    <name type="scientific">Dichotomicrobium thermohalophilum</name>
    <dbReference type="NCBI Taxonomy" id="933063"/>
    <lineage>
        <taxon>Bacteria</taxon>
        <taxon>Pseudomonadati</taxon>
        <taxon>Pseudomonadota</taxon>
        <taxon>Alphaproteobacteria</taxon>
        <taxon>Hyphomicrobiales</taxon>
        <taxon>Hyphomicrobiaceae</taxon>
        <taxon>Dichotomicrobium</taxon>
    </lineage>
</organism>
<dbReference type="PANTHER" id="PTHR21192:SF2">
    <property type="entry name" value="NADH DEHYDROGENASE [UBIQUINONE] 1 ALPHA SUBCOMPLEX ASSEMBLY FACTOR 3"/>
    <property type="match status" value="1"/>
</dbReference>
<sequence>MHRICDTTPVYAYSESGFAFWGGEVRYEGPTLILPEGVFSWPVSHAADALTAEDLEPAMAAAPGIDFIILGTGAHQVFPAPELHAACAEAGLGLEVMATGPACRTLSLLLSEDRQFAAALMPAGRGAEAAAPKPE</sequence>
<dbReference type="Pfam" id="PF04430">
    <property type="entry name" value="DUF498"/>
    <property type="match status" value="1"/>
</dbReference>
<dbReference type="EMBL" id="QXDF01000001">
    <property type="protein sequence ID" value="RIA55638.1"/>
    <property type="molecule type" value="Genomic_DNA"/>
</dbReference>
<proteinExistence type="predicted"/>
<dbReference type="OrthoDB" id="7351393at2"/>
<dbReference type="InterPro" id="IPR007523">
    <property type="entry name" value="NDUFAF3/AAMDC"/>
</dbReference>
<gene>
    <name evidence="1" type="ORF">BXY53_0708</name>
</gene>
<evidence type="ECO:0000313" key="1">
    <source>
        <dbReference type="EMBL" id="RIA55638.1"/>
    </source>
</evidence>
<dbReference type="Proteomes" id="UP000266273">
    <property type="component" value="Unassembled WGS sequence"/>
</dbReference>
<protein>
    <recommendedName>
        <fullName evidence="3">Mth938-like domain-containing protein</fullName>
    </recommendedName>
</protein>
<name>A0A397Q3L8_9HYPH</name>
<dbReference type="PANTHER" id="PTHR21192">
    <property type="entry name" value="NUCLEAR PROTEIN E3-3"/>
    <property type="match status" value="1"/>
</dbReference>
<dbReference type="Gene3D" id="3.40.1230.10">
    <property type="entry name" value="MTH938-like"/>
    <property type="match status" value="1"/>
</dbReference>
<keyword evidence="2" id="KW-1185">Reference proteome</keyword>
<dbReference type="AlphaFoldDB" id="A0A397Q3L8"/>
<dbReference type="RefSeq" id="WP_119060517.1">
    <property type="nucleotide sequence ID" value="NZ_QXDF01000001.1"/>
</dbReference>
<comment type="caution">
    <text evidence="1">The sequence shown here is derived from an EMBL/GenBank/DDBJ whole genome shotgun (WGS) entry which is preliminary data.</text>
</comment>